<gene>
    <name evidence="1" type="ORF">D3272_16795</name>
</gene>
<accession>A0A4Q2R947</accession>
<protein>
    <submittedName>
        <fullName evidence="1">Cryptochrome/photolyase family protein</fullName>
    </submittedName>
</protein>
<dbReference type="PANTHER" id="PTHR38657">
    <property type="entry name" value="SLR1343 PROTEIN"/>
    <property type="match status" value="1"/>
</dbReference>
<proteinExistence type="predicted"/>
<dbReference type="SUPFAM" id="SSF48173">
    <property type="entry name" value="Cryptochrome/photolyase FAD-binding domain"/>
    <property type="match status" value="1"/>
</dbReference>
<dbReference type="PANTHER" id="PTHR38657:SF1">
    <property type="entry name" value="SLR1343 PROTEIN"/>
    <property type="match status" value="1"/>
</dbReference>
<dbReference type="Gene3D" id="1.10.579.10">
    <property type="entry name" value="DNA Cyclobutane Dipyrimidine Photolyase, subunit A, domain 3"/>
    <property type="match status" value="1"/>
</dbReference>
<dbReference type="InterPro" id="IPR014729">
    <property type="entry name" value="Rossmann-like_a/b/a_fold"/>
</dbReference>
<evidence type="ECO:0000313" key="2">
    <source>
        <dbReference type="Proteomes" id="UP000289411"/>
    </source>
</evidence>
<dbReference type="Gene3D" id="1.25.40.80">
    <property type="match status" value="1"/>
</dbReference>
<dbReference type="InterPro" id="IPR036134">
    <property type="entry name" value="Crypto/Photolyase_FAD-like_sf"/>
</dbReference>
<dbReference type="Gene3D" id="3.40.50.620">
    <property type="entry name" value="HUPs"/>
    <property type="match status" value="1"/>
</dbReference>
<dbReference type="RefSeq" id="WP_129220373.1">
    <property type="nucleotide sequence ID" value="NZ_QYBC01000014.1"/>
</dbReference>
<dbReference type="Proteomes" id="UP000289411">
    <property type="component" value="Unassembled WGS sequence"/>
</dbReference>
<dbReference type="EMBL" id="QYBC01000014">
    <property type="protein sequence ID" value="RYB03419.1"/>
    <property type="molecule type" value="Genomic_DNA"/>
</dbReference>
<organism evidence="1 2">
    <name type="scientific">Lichenibacterium ramalinae</name>
    <dbReference type="NCBI Taxonomy" id="2316527"/>
    <lineage>
        <taxon>Bacteria</taxon>
        <taxon>Pseudomonadati</taxon>
        <taxon>Pseudomonadota</taxon>
        <taxon>Alphaproteobacteria</taxon>
        <taxon>Hyphomicrobiales</taxon>
        <taxon>Lichenihabitantaceae</taxon>
        <taxon>Lichenibacterium</taxon>
    </lineage>
</organism>
<evidence type="ECO:0000313" key="1">
    <source>
        <dbReference type="EMBL" id="RYB03419.1"/>
    </source>
</evidence>
<reference evidence="1 2" key="1">
    <citation type="submission" date="2018-09" db="EMBL/GenBank/DDBJ databases">
        <authorList>
            <person name="Grouzdev D.S."/>
            <person name="Krutkina M.S."/>
        </authorList>
    </citation>
    <scope>NUCLEOTIDE SEQUENCE [LARGE SCALE GENOMIC DNA]</scope>
    <source>
        <strain evidence="1 2">RmlP001</strain>
    </source>
</reference>
<dbReference type="AlphaFoldDB" id="A0A4Q2R947"/>
<keyword evidence="2" id="KW-1185">Reference proteome</keyword>
<reference evidence="1 2" key="2">
    <citation type="submission" date="2019-02" db="EMBL/GenBank/DDBJ databases">
        <title>'Lichenibacterium ramalinii' gen. nov. sp. nov., 'Lichenibacterium minor' gen. nov. sp. nov.</title>
        <authorList>
            <person name="Pankratov T."/>
        </authorList>
    </citation>
    <scope>NUCLEOTIDE SEQUENCE [LARGE SCALE GENOMIC DNA]</scope>
    <source>
        <strain evidence="1 2">RmlP001</strain>
    </source>
</reference>
<sequence length="511" mass="56450">MAALRFILGDQLTRDIPTLRGLDAEADTVLMVEVAQETTYVPHHKQKIAFILSAMRHFADGLRAEGIAVDYVRLDDPANTGSFTGELLRAVRRHLPDAVVIAEPGEYRVLEMIEGWRRGLNLPVHLLPDDRFFCTTVDFARWAEGLDAYRMETFYRAMRERTGLLMRDGAPSGGRWNFDTENRRPWPAGMRPPERLRFPPDAATREVLALVERRFPKHFGTLAGFGWGVSRADALAALDHFVADCLPHFGATQDAMVAGAAFLHHATVSPYLNAGLLTAREVCAAAIASFEAGTAPLAAVEGFVRQILGWREFVRGVYWLRMPDYADSNALGAGRALPALYWTGETEMNCLRQAIADTAAQAYAHHINRLMVTGNFALLAGIRPAEIEEWYLSVYADAYDWVELPNVHGMAIFADGGLMASKPYAAGGAYIDRMSDYCRGCRYSPKVRSGPGACPFTLLYWAFLIRHAETLAGNPRLAMPYQTLAGWDGARKAATLAEAEAFLDALPTGYA</sequence>
<dbReference type="Pfam" id="PF04244">
    <property type="entry name" value="DPRP"/>
    <property type="match status" value="1"/>
</dbReference>
<dbReference type="OrthoDB" id="5288100at2"/>
<dbReference type="Gene3D" id="1.10.10.1710">
    <property type="entry name" value="Deoxyribodipyrimidine photolyase-related"/>
    <property type="match status" value="1"/>
</dbReference>
<keyword evidence="1" id="KW-0456">Lyase</keyword>
<name>A0A4Q2R947_9HYPH</name>
<dbReference type="InterPro" id="IPR052551">
    <property type="entry name" value="UV-DNA_repair_photolyase"/>
</dbReference>
<comment type="caution">
    <text evidence="1">The sequence shown here is derived from an EMBL/GenBank/DDBJ whole genome shotgun (WGS) entry which is preliminary data.</text>
</comment>
<dbReference type="GO" id="GO:0016829">
    <property type="term" value="F:lyase activity"/>
    <property type="evidence" value="ECO:0007669"/>
    <property type="project" value="UniProtKB-KW"/>
</dbReference>
<dbReference type="InterPro" id="IPR007357">
    <property type="entry name" value="PhrB-like"/>
</dbReference>